<feature type="transmembrane region" description="Helical" evidence="19">
    <location>
        <begin position="12"/>
        <end position="45"/>
    </location>
</feature>
<evidence type="ECO:0000256" key="5">
    <source>
        <dbReference type="ARBA" id="ARBA00010185"/>
    </source>
</evidence>
<evidence type="ECO:0000256" key="6">
    <source>
        <dbReference type="ARBA" id="ARBA00012487"/>
    </source>
</evidence>
<keyword evidence="9" id="KW-0444">Lipid biosynthesis</keyword>
<dbReference type="RefSeq" id="WP_013558780.1">
    <property type="nucleotide sequence ID" value="NC_014960.1"/>
</dbReference>
<evidence type="ECO:0000313" key="20">
    <source>
        <dbReference type="EMBL" id="BAJ62383.1"/>
    </source>
</evidence>
<dbReference type="UniPathway" id="UPA00557">
    <property type="reaction ID" value="UER00614"/>
</dbReference>
<feature type="transmembrane region" description="Helical" evidence="19">
    <location>
        <begin position="82"/>
        <end position="101"/>
    </location>
</feature>
<comment type="catalytic activity">
    <reaction evidence="1 18">
        <text>a 1,2-diacyl-sn-glycero-3-phosphate + CTP + H(+) = a CDP-1,2-diacyl-sn-glycerol + diphosphate</text>
        <dbReference type="Rhea" id="RHEA:16229"/>
        <dbReference type="ChEBI" id="CHEBI:15378"/>
        <dbReference type="ChEBI" id="CHEBI:33019"/>
        <dbReference type="ChEBI" id="CHEBI:37563"/>
        <dbReference type="ChEBI" id="CHEBI:58332"/>
        <dbReference type="ChEBI" id="CHEBI:58608"/>
        <dbReference type="EC" id="2.7.7.41"/>
    </reaction>
</comment>
<evidence type="ECO:0000256" key="9">
    <source>
        <dbReference type="ARBA" id="ARBA00022516"/>
    </source>
</evidence>
<dbReference type="AlphaFoldDB" id="E8N048"/>
<evidence type="ECO:0000256" key="3">
    <source>
        <dbReference type="ARBA" id="ARBA00005119"/>
    </source>
</evidence>
<keyword evidence="17" id="KW-1208">Phospholipid metabolism</keyword>
<dbReference type="PANTHER" id="PTHR46382:SF1">
    <property type="entry name" value="PHOSPHATIDATE CYTIDYLYLTRANSFERASE"/>
    <property type="match status" value="1"/>
</dbReference>
<comment type="subcellular location">
    <subcellularLocation>
        <location evidence="2">Cell membrane</location>
        <topology evidence="2">Multi-pass membrane protein</topology>
    </subcellularLocation>
</comment>
<dbReference type="EC" id="2.7.7.41" evidence="6 18"/>
<dbReference type="GO" id="GO:0016024">
    <property type="term" value="P:CDP-diacylglycerol biosynthetic process"/>
    <property type="evidence" value="ECO:0007669"/>
    <property type="project" value="UniProtKB-UniPathway"/>
</dbReference>
<dbReference type="PANTHER" id="PTHR46382">
    <property type="entry name" value="PHOSPHATIDATE CYTIDYLYLTRANSFERASE"/>
    <property type="match status" value="1"/>
</dbReference>
<reference evidence="20 21" key="1">
    <citation type="submission" date="2010-12" db="EMBL/GenBank/DDBJ databases">
        <title>Whole genome sequence of Anaerolinea thermophila UNI-1.</title>
        <authorList>
            <person name="Narita-Yamada S."/>
            <person name="Kishi E."/>
            <person name="Watanabe Y."/>
            <person name="Takasaki K."/>
            <person name="Ankai A."/>
            <person name="Oguchi A."/>
            <person name="Fukui S."/>
            <person name="Takahashi M."/>
            <person name="Yashiro I."/>
            <person name="Hosoyama A."/>
            <person name="Sekiguchi Y."/>
            <person name="Hanada S."/>
            <person name="Fujita N."/>
        </authorList>
    </citation>
    <scope>NUCLEOTIDE SEQUENCE [LARGE SCALE GENOMIC DNA]</scope>
    <source>
        <strain evidence="21">DSM 14523 / JCM 11388 / NBRC 100420 / UNI-1</strain>
    </source>
</reference>
<keyword evidence="14" id="KW-0443">Lipid metabolism</keyword>
<evidence type="ECO:0000256" key="12">
    <source>
        <dbReference type="ARBA" id="ARBA00022695"/>
    </source>
</evidence>
<evidence type="ECO:0000256" key="1">
    <source>
        <dbReference type="ARBA" id="ARBA00001698"/>
    </source>
</evidence>
<comment type="pathway">
    <text evidence="3 18">Phospholipid metabolism; CDP-diacylglycerol biosynthesis; CDP-diacylglycerol from sn-glycerol 3-phosphate: step 3/3.</text>
</comment>
<dbReference type="eggNOG" id="COG4589">
    <property type="taxonomic scope" value="Bacteria"/>
</dbReference>
<dbReference type="EMBL" id="AP012029">
    <property type="protein sequence ID" value="BAJ62383.1"/>
    <property type="molecule type" value="Genomic_DNA"/>
</dbReference>
<evidence type="ECO:0000256" key="11">
    <source>
        <dbReference type="ARBA" id="ARBA00022692"/>
    </source>
</evidence>
<name>E8N048_ANATU</name>
<proteinExistence type="inferred from homology"/>
<evidence type="ECO:0000256" key="19">
    <source>
        <dbReference type="SAM" id="Phobius"/>
    </source>
</evidence>
<evidence type="ECO:0000256" key="7">
    <source>
        <dbReference type="ARBA" id="ARBA00019373"/>
    </source>
</evidence>
<feature type="transmembrane region" description="Helical" evidence="19">
    <location>
        <begin position="113"/>
        <end position="133"/>
    </location>
</feature>
<dbReference type="PROSITE" id="PS01315">
    <property type="entry name" value="CDS"/>
    <property type="match status" value="1"/>
</dbReference>
<evidence type="ECO:0000256" key="16">
    <source>
        <dbReference type="ARBA" id="ARBA00023209"/>
    </source>
</evidence>
<evidence type="ECO:0000313" key="21">
    <source>
        <dbReference type="Proteomes" id="UP000008922"/>
    </source>
</evidence>
<dbReference type="HOGENOM" id="CLU_037294_3_3_0"/>
<dbReference type="InterPro" id="IPR000374">
    <property type="entry name" value="PC_trans"/>
</dbReference>
<organism evidence="20 21">
    <name type="scientific">Anaerolinea thermophila (strain DSM 14523 / JCM 11388 / NBRC 100420 / UNI-1)</name>
    <dbReference type="NCBI Taxonomy" id="926569"/>
    <lineage>
        <taxon>Bacteria</taxon>
        <taxon>Bacillati</taxon>
        <taxon>Chloroflexota</taxon>
        <taxon>Anaerolineae</taxon>
        <taxon>Anaerolineales</taxon>
        <taxon>Anaerolineaceae</taxon>
        <taxon>Anaerolinea</taxon>
    </lineage>
</organism>
<keyword evidence="10 18" id="KW-0808">Transferase</keyword>
<keyword evidence="15 19" id="KW-0472">Membrane</keyword>
<keyword evidence="11 18" id="KW-0812">Transmembrane</keyword>
<dbReference type="Pfam" id="PF01148">
    <property type="entry name" value="CTP_transf_1"/>
    <property type="match status" value="1"/>
</dbReference>
<evidence type="ECO:0000256" key="17">
    <source>
        <dbReference type="ARBA" id="ARBA00023264"/>
    </source>
</evidence>
<gene>
    <name evidence="20" type="primary">cdsA</name>
    <name evidence="20" type="ordered locus">ANT_03490</name>
</gene>
<keyword evidence="12 18" id="KW-0548">Nucleotidyltransferase</keyword>
<evidence type="ECO:0000256" key="14">
    <source>
        <dbReference type="ARBA" id="ARBA00023098"/>
    </source>
</evidence>
<evidence type="ECO:0000256" key="15">
    <source>
        <dbReference type="ARBA" id="ARBA00023136"/>
    </source>
</evidence>
<evidence type="ECO:0000256" key="10">
    <source>
        <dbReference type="ARBA" id="ARBA00022679"/>
    </source>
</evidence>
<comment type="pathway">
    <text evidence="4">Lipid metabolism.</text>
</comment>
<dbReference type="Proteomes" id="UP000008922">
    <property type="component" value="Chromosome"/>
</dbReference>
<dbReference type="KEGG" id="atm:ANT_03490"/>
<dbReference type="FunCoup" id="E8N048">
    <property type="interactions" value="389"/>
</dbReference>
<protein>
    <recommendedName>
        <fullName evidence="7 18">Phosphatidate cytidylyltransferase</fullName>
        <ecNumber evidence="6 18">2.7.7.41</ecNumber>
    </recommendedName>
</protein>
<keyword evidence="16" id="KW-0594">Phospholipid biosynthesis</keyword>
<dbReference type="InParanoid" id="E8N048"/>
<evidence type="ECO:0000256" key="2">
    <source>
        <dbReference type="ARBA" id="ARBA00004651"/>
    </source>
</evidence>
<sequence>MLASLSPLSQRLLVALLLIPIGIALIWVGGAPFALFVALVLGLAALEYAHLFEHGGFHPTTWILAGGSALLPLIRLWGGDAFALPALTALIFLTMGWQVFTYRHTHETAVLDLNITLGGLVYLGGLGGYLVSLRQLPDGMWWFLLVLPAIWFADAGAYFVGSRWGRHKMAPHISPSKTWEGYLGGVVSAILLTAGLAALWNLRIPYLTPAHGALLGAVIAVLSPLGDLGESLLKRGFGVKDSSHLLPGHGGVLDRIDSWLWAAPLGYYMIVWFF</sequence>
<evidence type="ECO:0000256" key="8">
    <source>
        <dbReference type="ARBA" id="ARBA00022475"/>
    </source>
</evidence>
<evidence type="ECO:0000256" key="13">
    <source>
        <dbReference type="ARBA" id="ARBA00022989"/>
    </source>
</evidence>
<keyword evidence="21" id="KW-1185">Reference proteome</keyword>
<dbReference type="GO" id="GO:0004605">
    <property type="term" value="F:phosphatidate cytidylyltransferase activity"/>
    <property type="evidence" value="ECO:0007669"/>
    <property type="project" value="UniProtKB-EC"/>
</dbReference>
<evidence type="ECO:0000256" key="18">
    <source>
        <dbReference type="RuleBase" id="RU003938"/>
    </source>
</evidence>
<dbReference type="GO" id="GO:0005886">
    <property type="term" value="C:plasma membrane"/>
    <property type="evidence" value="ECO:0007669"/>
    <property type="project" value="UniProtKB-SubCell"/>
</dbReference>
<feature type="transmembrane region" description="Helical" evidence="19">
    <location>
        <begin position="181"/>
        <end position="200"/>
    </location>
</feature>
<comment type="similarity">
    <text evidence="5 18">Belongs to the CDS family.</text>
</comment>
<keyword evidence="13 19" id="KW-1133">Transmembrane helix</keyword>
<evidence type="ECO:0000256" key="4">
    <source>
        <dbReference type="ARBA" id="ARBA00005189"/>
    </source>
</evidence>
<feature type="transmembrane region" description="Helical" evidence="19">
    <location>
        <begin position="57"/>
        <end position="76"/>
    </location>
</feature>
<accession>E8N048</accession>
<feature type="transmembrane region" description="Helical" evidence="19">
    <location>
        <begin position="139"/>
        <end position="160"/>
    </location>
</feature>
<keyword evidence="8" id="KW-1003">Cell membrane</keyword>
<dbReference type="STRING" id="926569.ANT_03490"/>